<evidence type="ECO:0000313" key="2">
    <source>
        <dbReference type="EMBL" id="MBC2594501.1"/>
    </source>
</evidence>
<keyword evidence="3" id="KW-1185">Reference proteome</keyword>
<keyword evidence="2" id="KW-0269">Exonuclease</keyword>
<proteinExistence type="predicted"/>
<keyword evidence="2" id="KW-0540">Nuclease</keyword>
<dbReference type="GO" id="GO:0004519">
    <property type="term" value="F:endonuclease activity"/>
    <property type="evidence" value="ECO:0007669"/>
    <property type="project" value="UniProtKB-KW"/>
</dbReference>
<dbReference type="PANTHER" id="PTHR14859">
    <property type="entry name" value="CALCOFLUOR WHITE HYPERSENSITIVE PROTEIN PRECURSOR"/>
    <property type="match status" value="1"/>
</dbReference>
<dbReference type="GO" id="GO:0004527">
    <property type="term" value="F:exonuclease activity"/>
    <property type="evidence" value="ECO:0007669"/>
    <property type="project" value="UniProtKB-KW"/>
</dbReference>
<dbReference type="InterPro" id="IPR051916">
    <property type="entry name" value="GPI-anchor_lipid_remodeler"/>
</dbReference>
<dbReference type="PANTHER" id="PTHR14859:SF15">
    <property type="entry name" value="ENDONUCLEASE_EXONUCLEASE_PHOSPHATASE DOMAIN-CONTAINING PROTEIN"/>
    <property type="match status" value="1"/>
</dbReference>
<keyword evidence="2" id="KW-0378">Hydrolase</keyword>
<evidence type="ECO:0000259" key="1">
    <source>
        <dbReference type="Pfam" id="PF03372"/>
    </source>
</evidence>
<dbReference type="Proteomes" id="UP000546464">
    <property type="component" value="Unassembled WGS sequence"/>
</dbReference>
<reference evidence="2 3" key="1">
    <citation type="submission" date="2020-07" db="EMBL/GenBank/DDBJ databases">
        <authorList>
            <person name="Feng X."/>
        </authorList>
    </citation>
    <scope>NUCLEOTIDE SEQUENCE [LARGE SCALE GENOMIC DNA]</scope>
    <source>
        <strain evidence="2 3">JCM31066</strain>
    </source>
</reference>
<dbReference type="InterPro" id="IPR005135">
    <property type="entry name" value="Endo/exonuclease/phosphatase"/>
</dbReference>
<sequence length="284" mass="32241">MPFALSGAETVRVATYNLENYLPMGRMADGHWRTDYPKPEAEKKALREVIRAVAADVLAVQEIGGPDYLEELQHDLRAEGLDYPYAAVMMGPDDERRTAVLSCLPFARVLQHDRLGFTFDGQREQVRRGLLEVQFETAGVPWALFVVHLKSRWTIRDSDPLAAKQRAGEAQATRDLIRANYPDPDTANYLIAGDFNDSRESTPLRRFLSVGKRELAQFIEAQDSRGEVWTFHYHKRDLYERVDFLLVSPALARRVVEGSARIIDIQPATRTASDHRPVCVELAF</sequence>
<dbReference type="InterPro" id="IPR036691">
    <property type="entry name" value="Endo/exonu/phosph_ase_sf"/>
</dbReference>
<gene>
    <name evidence="2" type="ORF">H5P28_09550</name>
</gene>
<dbReference type="Pfam" id="PF03372">
    <property type="entry name" value="Exo_endo_phos"/>
    <property type="match status" value="1"/>
</dbReference>
<dbReference type="EMBL" id="JACHVB010000025">
    <property type="protein sequence ID" value="MBC2594501.1"/>
    <property type="molecule type" value="Genomic_DNA"/>
</dbReference>
<dbReference type="RefSeq" id="WP_185675483.1">
    <property type="nucleotide sequence ID" value="NZ_JACHVB010000025.1"/>
</dbReference>
<feature type="domain" description="Endonuclease/exonuclease/phosphatase" evidence="1">
    <location>
        <begin position="14"/>
        <end position="275"/>
    </location>
</feature>
<comment type="caution">
    <text evidence="2">The sequence shown here is derived from an EMBL/GenBank/DDBJ whole genome shotgun (WGS) entry which is preliminary data.</text>
</comment>
<organism evidence="2 3">
    <name type="scientific">Ruficoccus amylovorans</name>
    <dbReference type="NCBI Taxonomy" id="1804625"/>
    <lineage>
        <taxon>Bacteria</taxon>
        <taxon>Pseudomonadati</taxon>
        <taxon>Verrucomicrobiota</taxon>
        <taxon>Opitutia</taxon>
        <taxon>Puniceicoccales</taxon>
        <taxon>Cerasicoccaceae</taxon>
        <taxon>Ruficoccus</taxon>
    </lineage>
</organism>
<evidence type="ECO:0000313" key="3">
    <source>
        <dbReference type="Proteomes" id="UP000546464"/>
    </source>
</evidence>
<dbReference type="SUPFAM" id="SSF56219">
    <property type="entry name" value="DNase I-like"/>
    <property type="match status" value="1"/>
</dbReference>
<dbReference type="Gene3D" id="3.60.10.10">
    <property type="entry name" value="Endonuclease/exonuclease/phosphatase"/>
    <property type="match status" value="1"/>
</dbReference>
<dbReference type="GO" id="GO:0016020">
    <property type="term" value="C:membrane"/>
    <property type="evidence" value="ECO:0007669"/>
    <property type="project" value="GOC"/>
</dbReference>
<dbReference type="GO" id="GO:0006506">
    <property type="term" value="P:GPI anchor biosynthetic process"/>
    <property type="evidence" value="ECO:0007669"/>
    <property type="project" value="TreeGrafter"/>
</dbReference>
<dbReference type="AlphaFoldDB" id="A0A842HGY1"/>
<accession>A0A842HGY1</accession>
<keyword evidence="2" id="KW-0255">Endonuclease</keyword>
<name>A0A842HGY1_9BACT</name>
<protein>
    <submittedName>
        <fullName evidence="2">Endonuclease/exonuclease/phosphatase family protein</fullName>
    </submittedName>
</protein>